<keyword evidence="2" id="KW-1185">Reference proteome</keyword>
<organism evidence="1 2">
    <name type="scientific">Neocallimastix californiae</name>
    <dbReference type="NCBI Taxonomy" id="1754190"/>
    <lineage>
        <taxon>Eukaryota</taxon>
        <taxon>Fungi</taxon>
        <taxon>Fungi incertae sedis</taxon>
        <taxon>Chytridiomycota</taxon>
        <taxon>Chytridiomycota incertae sedis</taxon>
        <taxon>Neocallimastigomycetes</taxon>
        <taxon>Neocallimastigales</taxon>
        <taxon>Neocallimastigaceae</taxon>
        <taxon>Neocallimastix</taxon>
    </lineage>
</organism>
<dbReference type="AlphaFoldDB" id="A0A1Y2A7H4"/>
<comment type="caution">
    <text evidence="1">The sequence shown here is derived from an EMBL/GenBank/DDBJ whole genome shotgun (WGS) entry which is preliminary data.</text>
</comment>
<protein>
    <submittedName>
        <fullName evidence="1">Uncharacterized protein</fullName>
    </submittedName>
</protein>
<evidence type="ECO:0000313" key="2">
    <source>
        <dbReference type="Proteomes" id="UP000193920"/>
    </source>
</evidence>
<name>A0A1Y2A7H4_9FUNG</name>
<evidence type="ECO:0000313" key="1">
    <source>
        <dbReference type="EMBL" id="ORY18458.1"/>
    </source>
</evidence>
<accession>A0A1Y2A7H4</accession>
<proteinExistence type="predicted"/>
<reference evidence="1 2" key="1">
    <citation type="submission" date="2016-08" db="EMBL/GenBank/DDBJ databases">
        <title>A Parts List for Fungal Cellulosomes Revealed by Comparative Genomics.</title>
        <authorList>
            <consortium name="DOE Joint Genome Institute"/>
            <person name="Haitjema C.H."/>
            <person name="Gilmore S.P."/>
            <person name="Henske J.K."/>
            <person name="Solomon K.V."/>
            <person name="De Groot R."/>
            <person name="Kuo A."/>
            <person name="Mondo S.J."/>
            <person name="Salamov A.A."/>
            <person name="Labutti K."/>
            <person name="Zhao Z."/>
            <person name="Chiniquy J."/>
            <person name="Barry K."/>
            <person name="Brewer H.M."/>
            <person name="Purvine S.O."/>
            <person name="Wright A.T."/>
            <person name="Boxma B."/>
            <person name="Van Alen T."/>
            <person name="Hackstein J.H."/>
            <person name="Baker S.E."/>
            <person name="Grigoriev I.V."/>
            <person name="O'Malley M.A."/>
        </authorList>
    </citation>
    <scope>NUCLEOTIDE SEQUENCE [LARGE SCALE GENOMIC DNA]</scope>
    <source>
        <strain evidence="1 2">G1</strain>
    </source>
</reference>
<dbReference type="Proteomes" id="UP000193920">
    <property type="component" value="Unassembled WGS sequence"/>
</dbReference>
<sequence>MVLLRLEIINDYWIIERHPEYDKNGNNEYIYKRKGYWDSYNLLKALPVIYWEQPLSFEQFANNIWANGFVALLDLLGSVQNKELNLFLPLLLYRIIV</sequence>
<gene>
    <name evidence="1" type="ORF">LY90DRAFT_166524</name>
</gene>
<dbReference type="EMBL" id="MCOG01000319">
    <property type="protein sequence ID" value="ORY18458.1"/>
    <property type="molecule type" value="Genomic_DNA"/>
</dbReference>